<comment type="caution">
    <text evidence="9">The sequence shown here is derived from an EMBL/GenBank/DDBJ whole genome shotgun (WGS) entry which is preliminary data.</text>
</comment>
<evidence type="ECO:0000313" key="9">
    <source>
        <dbReference type="EMBL" id="KAB2336111.1"/>
    </source>
</evidence>
<evidence type="ECO:0000256" key="2">
    <source>
        <dbReference type="ARBA" id="ARBA00022448"/>
    </source>
</evidence>
<keyword evidence="2 7" id="KW-0813">Transport</keyword>
<feature type="transmembrane region" description="Helical" evidence="7">
    <location>
        <begin position="235"/>
        <end position="261"/>
    </location>
</feature>
<protein>
    <submittedName>
        <fullName evidence="9">ABC transporter permease</fullName>
    </submittedName>
</protein>
<evidence type="ECO:0000256" key="4">
    <source>
        <dbReference type="ARBA" id="ARBA00022692"/>
    </source>
</evidence>
<evidence type="ECO:0000256" key="3">
    <source>
        <dbReference type="ARBA" id="ARBA00022475"/>
    </source>
</evidence>
<keyword evidence="4 7" id="KW-0812">Transmembrane</keyword>
<dbReference type="Pfam" id="PF00528">
    <property type="entry name" value="BPD_transp_1"/>
    <property type="match status" value="1"/>
</dbReference>
<dbReference type="GO" id="GO:0005886">
    <property type="term" value="C:plasma membrane"/>
    <property type="evidence" value="ECO:0007669"/>
    <property type="project" value="UniProtKB-SubCell"/>
</dbReference>
<dbReference type="InterPro" id="IPR035906">
    <property type="entry name" value="MetI-like_sf"/>
</dbReference>
<dbReference type="SUPFAM" id="SSF161098">
    <property type="entry name" value="MetI-like"/>
    <property type="match status" value="1"/>
</dbReference>
<dbReference type="AlphaFoldDB" id="A0A6L3V4Q5"/>
<gene>
    <name evidence="9" type="ORF">F7731_11410</name>
</gene>
<feature type="transmembrane region" description="Helical" evidence="7">
    <location>
        <begin position="9"/>
        <end position="29"/>
    </location>
</feature>
<dbReference type="Pfam" id="PF19300">
    <property type="entry name" value="BPD_transp_1_N"/>
    <property type="match status" value="1"/>
</dbReference>
<feature type="transmembrane region" description="Helical" evidence="7">
    <location>
        <begin position="281"/>
        <end position="307"/>
    </location>
</feature>
<keyword evidence="10" id="KW-1185">Reference proteome</keyword>
<evidence type="ECO:0000256" key="5">
    <source>
        <dbReference type="ARBA" id="ARBA00022989"/>
    </source>
</evidence>
<dbReference type="Proteomes" id="UP000481030">
    <property type="component" value="Unassembled WGS sequence"/>
</dbReference>
<feature type="transmembrane region" description="Helical" evidence="7">
    <location>
        <begin position="177"/>
        <end position="197"/>
    </location>
</feature>
<evidence type="ECO:0000256" key="6">
    <source>
        <dbReference type="ARBA" id="ARBA00023136"/>
    </source>
</evidence>
<evidence type="ECO:0000313" key="10">
    <source>
        <dbReference type="Proteomes" id="UP000481030"/>
    </source>
</evidence>
<evidence type="ECO:0000256" key="1">
    <source>
        <dbReference type="ARBA" id="ARBA00004651"/>
    </source>
</evidence>
<feature type="transmembrane region" description="Helical" evidence="7">
    <location>
        <begin position="134"/>
        <end position="157"/>
    </location>
</feature>
<feature type="transmembrane region" description="Helical" evidence="7">
    <location>
        <begin position="101"/>
        <end position="122"/>
    </location>
</feature>
<dbReference type="OrthoDB" id="9773683at2"/>
<evidence type="ECO:0000256" key="7">
    <source>
        <dbReference type="RuleBase" id="RU363032"/>
    </source>
</evidence>
<dbReference type="InterPro" id="IPR045621">
    <property type="entry name" value="BPD_transp_1_N"/>
</dbReference>
<proteinExistence type="inferred from homology"/>
<dbReference type="CDD" id="cd06261">
    <property type="entry name" value="TM_PBP2"/>
    <property type="match status" value="1"/>
</dbReference>
<dbReference type="EMBL" id="WBOS01000004">
    <property type="protein sequence ID" value="KAB2336111.1"/>
    <property type="molecule type" value="Genomic_DNA"/>
</dbReference>
<accession>A0A6L3V4Q5</accession>
<dbReference type="RefSeq" id="WP_151534913.1">
    <property type="nucleotide sequence ID" value="NZ_WBOS01000004.1"/>
</dbReference>
<organism evidence="9 10">
    <name type="scientific">Cytobacillus depressus</name>
    <dbReference type="NCBI Taxonomy" id="1602942"/>
    <lineage>
        <taxon>Bacteria</taxon>
        <taxon>Bacillati</taxon>
        <taxon>Bacillota</taxon>
        <taxon>Bacilli</taxon>
        <taxon>Bacillales</taxon>
        <taxon>Bacillaceae</taxon>
        <taxon>Cytobacillus</taxon>
    </lineage>
</organism>
<name>A0A6L3V4Q5_9BACI</name>
<dbReference type="Gene3D" id="1.10.3720.10">
    <property type="entry name" value="MetI-like"/>
    <property type="match status" value="1"/>
</dbReference>
<evidence type="ECO:0000259" key="8">
    <source>
        <dbReference type="PROSITE" id="PS50928"/>
    </source>
</evidence>
<dbReference type="PANTHER" id="PTHR43163:SF6">
    <property type="entry name" value="DIPEPTIDE TRANSPORT SYSTEM PERMEASE PROTEIN DPPB-RELATED"/>
    <property type="match status" value="1"/>
</dbReference>
<reference evidence="9 10" key="1">
    <citation type="journal article" date="2016" name="Antonie Van Leeuwenhoek">
        <title>Bacillus depressus sp. nov., isolated from soil of a sunflower field.</title>
        <authorList>
            <person name="Wei X."/>
            <person name="Xin D."/>
            <person name="Xin Y."/>
            <person name="Zhang H."/>
            <person name="Wang T."/>
            <person name="Zhang J."/>
        </authorList>
    </citation>
    <scope>NUCLEOTIDE SEQUENCE [LARGE SCALE GENOMIC DNA]</scope>
    <source>
        <strain evidence="9 10">BZ1</strain>
    </source>
</reference>
<dbReference type="PANTHER" id="PTHR43163">
    <property type="entry name" value="DIPEPTIDE TRANSPORT SYSTEM PERMEASE PROTEIN DPPB-RELATED"/>
    <property type="match status" value="1"/>
</dbReference>
<comment type="subcellular location">
    <subcellularLocation>
        <location evidence="1 7">Cell membrane</location>
        <topology evidence="1 7">Multi-pass membrane protein</topology>
    </subcellularLocation>
</comment>
<dbReference type="InterPro" id="IPR000515">
    <property type="entry name" value="MetI-like"/>
</dbReference>
<dbReference type="GO" id="GO:0071916">
    <property type="term" value="F:dipeptide transmembrane transporter activity"/>
    <property type="evidence" value="ECO:0007669"/>
    <property type="project" value="TreeGrafter"/>
</dbReference>
<dbReference type="PROSITE" id="PS50928">
    <property type="entry name" value="ABC_TM1"/>
    <property type="match status" value="1"/>
</dbReference>
<keyword evidence="3" id="KW-1003">Cell membrane</keyword>
<comment type="similarity">
    <text evidence="7">Belongs to the binding-protein-dependent transport system permease family.</text>
</comment>
<sequence length="316" mass="34649">MWAYILKRLFSLIPVLFIVSIVIFSIIHMTPGDPTSYMLGEEATEEQIATAKTQLGLDLPVYEQYWNWIKKAVAGNLGASYHMNMSVNEAIMSHIGPTLSLAILAEIVALCIAIPLGIIAAIKRGTATDQTVMGFSLLGMGIPSFLLALFLVLLVGVKLQWLPVAGYRPLEEGLWNHIKYLIMPAIALGSIQAALIARMTRSSMLEVLNTNYIKMARAKGVVEKKVIYSHALQNAFLPILTVIGITFGGLVTGAVVTETIFNIPGIGSLIMNSVSKRDYTVIQGIVLFVTFVYVLLNLIIDILYGVIDPRVRLEDK</sequence>
<keyword evidence="6 7" id="KW-0472">Membrane</keyword>
<keyword evidence="5 7" id="KW-1133">Transmembrane helix</keyword>
<feature type="domain" description="ABC transmembrane type-1" evidence="8">
    <location>
        <begin position="95"/>
        <end position="304"/>
    </location>
</feature>